<dbReference type="Proteomes" id="UP000576645">
    <property type="component" value="Unassembled WGS sequence"/>
</dbReference>
<evidence type="ECO:0000259" key="9">
    <source>
        <dbReference type="Pfam" id="PF02698"/>
    </source>
</evidence>
<reference evidence="10 11" key="1">
    <citation type="submission" date="2019-09" db="EMBL/GenBank/DDBJ databases">
        <title>Draft genome sequencing and comparative genomics of hatchery-associated Vibrios.</title>
        <authorList>
            <person name="Kehlet-Delgado H."/>
            <person name="Mueller R.S."/>
        </authorList>
    </citation>
    <scope>NUCLEOTIDE SEQUENCE [LARGE SCALE GENOMIC DNA]</scope>
    <source>
        <strain evidence="10 11">09-121-3</strain>
    </source>
</reference>
<comment type="caution">
    <text evidence="10">The sequence shown here is derived from an EMBL/GenBank/DDBJ whole genome shotgun (WGS) entry which is preliminary data.</text>
</comment>
<evidence type="ECO:0000313" key="10">
    <source>
        <dbReference type="EMBL" id="NOJ25366.1"/>
    </source>
</evidence>
<evidence type="ECO:0000256" key="3">
    <source>
        <dbReference type="ARBA" id="ARBA00022519"/>
    </source>
</evidence>
<keyword evidence="5 8" id="KW-1133">Transmembrane helix</keyword>
<evidence type="ECO:0000256" key="1">
    <source>
        <dbReference type="ARBA" id="ARBA00004377"/>
    </source>
</evidence>
<dbReference type="Pfam" id="PF02698">
    <property type="entry name" value="DUF218"/>
    <property type="match status" value="1"/>
</dbReference>
<dbReference type="InterPro" id="IPR003848">
    <property type="entry name" value="DUF218"/>
</dbReference>
<proteinExistence type="predicted"/>
<keyword evidence="6 8" id="KW-0472">Membrane</keyword>
<evidence type="ECO:0000256" key="7">
    <source>
        <dbReference type="ARBA" id="ARBA00037355"/>
    </source>
</evidence>
<evidence type="ECO:0000256" key="8">
    <source>
        <dbReference type="SAM" id="Phobius"/>
    </source>
</evidence>
<protein>
    <submittedName>
        <fullName evidence="10">Vancomycin high temperature exclusion protein</fullName>
    </submittedName>
</protein>
<evidence type="ECO:0000256" key="5">
    <source>
        <dbReference type="ARBA" id="ARBA00022989"/>
    </source>
</evidence>
<keyword evidence="4 8" id="KW-0812">Transmembrane</keyword>
<dbReference type="PANTHER" id="PTHR30336">
    <property type="entry name" value="INNER MEMBRANE PROTEIN, PROBABLE PERMEASE"/>
    <property type="match status" value="1"/>
</dbReference>
<keyword evidence="3" id="KW-0997">Cell inner membrane</keyword>
<evidence type="ECO:0000256" key="6">
    <source>
        <dbReference type="ARBA" id="ARBA00023136"/>
    </source>
</evidence>
<dbReference type="InterPro" id="IPR051599">
    <property type="entry name" value="Cell_Envelope_Assoc"/>
</dbReference>
<dbReference type="CDD" id="cd06259">
    <property type="entry name" value="YdcF-like"/>
    <property type="match status" value="1"/>
</dbReference>
<feature type="domain" description="DUF218" evidence="9">
    <location>
        <begin position="71"/>
        <end position="194"/>
    </location>
</feature>
<evidence type="ECO:0000256" key="2">
    <source>
        <dbReference type="ARBA" id="ARBA00022475"/>
    </source>
</evidence>
<dbReference type="PANTHER" id="PTHR30336:SF0">
    <property type="entry name" value="PROTEIN SANA"/>
    <property type="match status" value="1"/>
</dbReference>
<gene>
    <name evidence="10" type="ORF">F0238_21805</name>
</gene>
<evidence type="ECO:0000313" key="11">
    <source>
        <dbReference type="Proteomes" id="UP000576645"/>
    </source>
</evidence>
<dbReference type="AlphaFoldDB" id="A0AAP6ZNL2"/>
<accession>A0AAP6ZNL2</accession>
<keyword evidence="2" id="KW-1003">Cell membrane</keyword>
<feature type="transmembrane region" description="Helical" evidence="8">
    <location>
        <begin position="30"/>
        <end position="48"/>
    </location>
</feature>
<dbReference type="EMBL" id="VTXP01000016">
    <property type="protein sequence ID" value="NOJ25366.1"/>
    <property type="molecule type" value="Genomic_DNA"/>
</dbReference>
<organism evidence="10 11">
    <name type="scientific">Vibrio coralliilyticus</name>
    <dbReference type="NCBI Taxonomy" id="190893"/>
    <lineage>
        <taxon>Bacteria</taxon>
        <taxon>Pseudomonadati</taxon>
        <taxon>Pseudomonadota</taxon>
        <taxon>Gammaproteobacteria</taxon>
        <taxon>Vibrionales</taxon>
        <taxon>Vibrionaceae</taxon>
        <taxon>Vibrio</taxon>
    </lineage>
</organism>
<comment type="subcellular location">
    <subcellularLocation>
        <location evidence="1">Cell inner membrane</location>
        <topology evidence="1">Single-pass membrane protein</topology>
    </subcellularLocation>
</comment>
<evidence type="ECO:0000256" key="4">
    <source>
        <dbReference type="ARBA" id="ARBA00022692"/>
    </source>
</evidence>
<sequence>MGSTESTNLVRRLFHRPKPSDHYLAYALKGLRYIPLLLICAAISLFLIDRWVSYQTKDQLYTNPEQIGNFDVAVVLGTSKYLGKILNDYYTNRINAAIDLYQNDKVDNFLLSGDNAHRSYNEPWTMKRDLLKAEVPENHIYLDYAGFRTLDSIVRAKEIFDTDNFLIITQKFHCERALFIANFHNINAKCFAVPGPSTHSGYQIRLREVFARAKAVLDLYITRAKPKFLGPKEPINTNEAEQLVVEESVMENEAITN</sequence>
<dbReference type="GO" id="GO:0005886">
    <property type="term" value="C:plasma membrane"/>
    <property type="evidence" value="ECO:0007669"/>
    <property type="project" value="UniProtKB-SubCell"/>
</dbReference>
<name>A0AAP6ZNL2_9VIBR</name>
<comment type="function">
    <text evidence="7">Participates in the barrier function of the cell envelope.</text>
</comment>